<dbReference type="EMBL" id="VDLU01000001">
    <property type="protein sequence ID" value="TNJ30169.1"/>
    <property type="molecule type" value="Genomic_DNA"/>
</dbReference>
<reference evidence="5 6" key="1">
    <citation type="submission" date="2019-05" db="EMBL/GenBank/DDBJ databases">
        <title>The compact genome of Giardia muris reveals important steps in the evolution of intestinal protozoan parasites.</title>
        <authorList>
            <person name="Xu F."/>
            <person name="Jimenez-Gonzalez A."/>
            <person name="Einarsson E."/>
            <person name="Astvaldsson A."/>
            <person name="Peirasmaki D."/>
            <person name="Eckmann L."/>
            <person name="Andersson J.O."/>
            <person name="Svard S.G."/>
            <person name="Jerlstrom-Hultqvist J."/>
        </authorList>
    </citation>
    <scope>NUCLEOTIDE SEQUENCE [LARGE SCALE GENOMIC DNA]</scope>
    <source>
        <strain evidence="5 6">Roberts-Thomson</strain>
    </source>
</reference>
<gene>
    <name evidence="5" type="ORF">GMRT_14290</name>
</gene>
<sequence>MDSVFAFKGGDYVCLVADAVAKHSILVLKESADRVVELNKTQAMIVTGDDGDVMQFAEYINRSLKLLELRQGAVGSVKGTANFIRTELATAIRRHPYHVNVITGGVDTSGTPQLYYIDYLGTMGEDNYCVQNYSMYFLLSVLSEYWRPDMTRADAKDLIKHCINALGRRFLLQPTKFVVKFVTATGIDKEMINYVPAPLDPSPAQLPGV</sequence>
<comment type="caution">
    <text evidence="5">The sequence shown here is derived from an EMBL/GenBank/DDBJ whole genome shotgun (WGS) entry which is preliminary data.</text>
</comment>
<evidence type="ECO:0000256" key="4">
    <source>
        <dbReference type="RuleBase" id="RU004203"/>
    </source>
</evidence>
<comment type="subunit">
    <text evidence="4">Component of the proteasome complex.</text>
</comment>
<dbReference type="GO" id="GO:0005839">
    <property type="term" value="C:proteasome core complex"/>
    <property type="evidence" value="ECO:0007669"/>
    <property type="project" value="InterPro"/>
</dbReference>
<dbReference type="InterPro" id="IPR035206">
    <property type="entry name" value="Proteasome_beta2"/>
</dbReference>
<dbReference type="InterPro" id="IPR029055">
    <property type="entry name" value="Ntn_hydrolases_N"/>
</dbReference>
<evidence type="ECO:0000256" key="3">
    <source>
        <dbReference type="ARBA" id="ARBA00023242"/>
    </source>
</evidence>
<dbReference type="InterPro" id="IPR023333">
    <property type="entry name" value="Proteasome_suB-type"/>
</dbReference>
<keyword evidence="6" id="KW-1185">Reference proteome</keyword>
<dbReference type="GO" id="GO:0010498">
    <property type="term" value="P:proteasomal protein catabolic process"/>
    <property type="evidence" value="ECO:0007669"/>
    <property type="project" value="InterPro"/>
</dbReference>
<dbReference type="PANTHER" id="PTHR32194">
    <property type="entry name" value="METALLOPROTEASE TLDD"/>
    <property type="match status" value="1"/>
</dbReference>
<evidence type="ECO:0000313" key="6">
    <source>
        <dbReference type="Proteomes" id="UP000315496"/>
    </source>
</evidence>
<organism evidence="5 6">
    <name type="scientific">Giardia muris</name>
    <dbReference type="NCBI Taxonomy" id="5742"/>
    <lineage>
        <taxon>Eukaryota</taxon>
        <taxon>Metamonada</taxon>
        <taxon>Diplomonadida</taxon>
        <taxon>Hexamitidae</taxon>
        <taxon>Giardiinae</taxon>
        <taxon>Giardia</taxon>
    </lineage>
</organism>
<comment type="subcellular location">
    <subcellularLocation>
        <location evidence="4">Cytoplasm</location>
    </subcellularLocation>
    <subcellularLocation>
        <location evidence="4">Nucleus</location>
    </subcellularLocation>
</comment>
<dbReference type="Pfam" id="PF00227">
    <property type="entry name" value="Proteasome"/>
    <property type="match status" value="1"/>
</dbReference>
<dbReference type="InterPro" id="IPR001353">
    <property type="entry name" value="Proteasome_sua/b"/>
</dbReference>
<evidence type="ECO:0000313" key="5">
    <source>
        <dbReference type="EMBL" id="TNJ30169.1"/>
    </source>
</evidence>
<dbReference type="GO" id="GO:0005634">
    <property type="term" value="C:nucleus"/>
    <property type="evidence" value="ECO:0007669"/>
    <property type="project" value="UniProtKB-SubCell"/>
</dbReference>
<dbReference type="AlphaFoldDB" id="A0A4Z1TC86"/>
<dbReference type="CDD" id="cd03758">
    <property type="entry name" value="proteasome_beta_type_2"/>
    <property type="match status" value="1"/>
</dbReference>
<dbReference type="SUPFAM" id="SSF56235">
    <property type="entry name" value="N-terminal nucleophile aminohydrolases (Ntn hydrolases)"/>
    <property type="match status" value="1"/>
</dbReference>
<dbReference type="GO" id="GO:0005737">
    <property type="term" value="C:cytoplasm"/>
    <property type="evidence" value="ECO:0007669"/>
    <property type="project" value="UniProtKB-SubCell"/>
</dbReference>
<comment type="function">
    <text evidence="4">Component of the proteasome, a multicatalytic proteinase complex which is characterized by its ability to cleave peptides with Arg, Phe, Tyr, Leu, and Glu adjacent to the leaving group at neutral or slightly basic pH. The proteasome has an ATP-dependent proteolytic activity.</text>
</comment>
<comment type="similarity">
    <text evidence="4">Belongs to the peptidase T1B family.</text>
</comment>
<proteinExistence type="inferred from homology"/>
<dbReference type="OrthoDB" id="268428at2759"/>
<evidence type="ECO:0000256" key="1">
    <source>
        <dbReference type="ARBA" id="ARBA00022490"/>
    </source>
</evidence>
<evidence type="ECO:0000256" key="2">
    <source>
        <dbReference type="ARBA" id="ARBA00022942"/>
    </source>
</evidence>
<dbReference type="VEuPathDB" id="GiardiaDB:GMRT_14290"/>
<accession>A0A4Z1TC86</accession>
<name>A0A4Z1TC86_GIAMU</name>
<dbReference type="PANTHER" id="PTHR32194:SF2">
    <property type="entry name" value="PROTEASOME SUBUNIT BETA TYPE-1"/>
    <property type="match status" value="1"/>
</dbReference>
<keyword evidence="3 4" id="KW-0539">Nucleus</keyword>
<protein>
    <recommendedName>
        <fullName evidence="4">Proteasome subunit beta</fullName>
    </recommendedName>
</protein>
<keyword evidence="2 4" id="KW-0647">Proteasome</keyword>
<keyword evidence="1 4" id="KW-0963">Cytoplasm</keyword>
<dbReference type="Gene3D" id="3.60.20.10">
    <property type="entry name" value="Glutamine Phosphoribosylpyrophosphate, subunit 1, domain 1"/>
    <property type="match status" value="1"/>
</dbReference>
<dbReference type="Proteomes" id="UP000315496">
    <property type="component" value="Chromosome 1"/>
</dbReference>